<dbReference type="InterPro" id="IPR009057">
    <property type="entry name" value="Homeodomain-like_sf"/>
</dbReference>
<feature type="non-terminal residue" evidence="7">
    <location>
        <position position="1"/>
    </location>
</feature>
<sequence>RKRGTLLKETTDILKAWLHRHSDHPYPSEEETKQLCHATGLAMNQVTDWMVDVSGYRSL</sequence>
<gene>
    <name evidence="7" type="ORF">BT96DRAFT_835597</name>
</gene>
<dbReference type="Proteomes" id="UP000799118">
    <property type="component" value="Unassembled WGS sequence"/>
</dbReference>
<dbReference type="InterPro" id="IPR050224">
    <property type="entry name" value="TALE_homeobox"/>
</dbReference>
<dbReference type="InterPro" id="IPR008422">
    <property type="entry name" value="KN_HD"/>
</dbReference>
<dbReference type="CDD" id="cd00086">
    <property type="entry name" value="homeodomain"/>
    <property type="match status" value="1"/>
</dbReference>
<keyword evidence="4 5" id="KW-0539">Nucleus</keyword>
<dbReference type="SUPFAM" id="SSF46689">
    <property type="entry name" value="Homeodomain-like"/>
    <property type="match status" value="1"/>
</dbReference>
<dbReference type="PANTHER" id="PTHR11850">
    <property type="entry name" value="HOMEOBOX PROTEIN TRANSCRIPTION FACTORS"/>
    <property type="match status" value="1"/>
</dbReference>
<evidence type="ECO:0000259" key="6">
    <source>
        <dbReference type="PROSITE" id="PS50071"/>
    </source>
</evidence>
<evidence type="ECO:0000256" key="2">
    <source>
        <dbReference type="ARBA" id="ARBA00023125"/>
    </source>
</evidence>
<dbReference type="GO" id="GO:0003677">
    <property type="term" value="F:DNA binding"/>
    <property type="evidence" value="ECO:0007669"/>
    <property type="project" value="UniProtKB-UniRule"/>
</dbReference>
<dbReference type="GO" id="GO:0005634">
    <property type="term" value="C:nucleus"/>
    <property type="evidence" value="ECO:0007669"/>
    <property type="project" value="UniProtKB-SubCell"/>
</dbReference>
<evidence type="ECO:0000256" key="5">
    <source>
        <dbReference type="PROSITE-ProRule" id="PRU00108"/>
    </source>
</evidence>
<protein>
    <recommendedName>
        <fullName evidence="6">Homeobox domain-containing protein</fullName>
    </recommendedName>
</protein>
<evidence type="ECO:0000256" key="3">
    <source>
        <dbReference type="ARBA" id="ARBA00023155"/>
    </source>
</evidence>
<comment type="subcellular location">
    <subcellularLocation>
        <location evidence="5">Nucleus</location>
    </subcellularLocation>
</comment>
<feature type="DNA-binding region" description="Homeobox" evidence="5">
    <location>
        <begin position="3"/>
        <end position="53"/>
    </location>
</feature>
<dbReference type="Pfam" id="PF05920">
    <property type="entry name" value="Homeobox_KN"/>
    <property type="match status" value="1"/>
</dbReference>
<organism evidence="7 8">
    <name type="scientific">Gymnopus androsaceus JB14</name>
    <dbReference type="NCBI Taxonomy" id="1447944"/>
    <lineage>
        <taxon>Eukaryota</taxon>
        <taxon>Fungi</taxon>
        <taxon>Dikarya</taxon>
        <taxon>Basidiomycota</taxon>
        <taxon>Agaricomycotina</taxon>
        <taxon>Agaricomycetes</taxon>
        <taxon>Agaricomycetidae</taxon>
        <taxon>Agaricales</taxon>
        <taxon>Marasmiineae</taxon>
        <taxon>Omphalotaceae</taxon>
        <taxon>Gymnopus</taxon>
    </lineage>
</organism>
<dbReference type="InterPro" id="IPR001356">
    <property type="entry name" value="HD"/>
</dbReference>
<evidence type="ECO:0000313" key="8">
    <source>
        <dbReference type="Proteomes" id="UP000799118"/>
    </source>
</evidence>
<keyword evidence="3 5" id="KW-0371">Homeobox</keyword>
<comment type="similarity">
    <text evidence="1">Belongs to the TALE/M-ATYP homeobox family.</text>
</comment>
<dbReference type="OrthoDB" id="10056939at2759"/>
<reference evidence="7" key="1">
    <citation type="journal article" date="2019" name="Environ. Microbiol.">
        <title>Fungal ecological strategies reflected in gene transcription - a case study of two litter decomposers.</title>
        <authorList>
            <person name="Barbi F."/>
            <person name="Kohler A."/>
            <person name="Barry K."/>
            <person name="Baskaran P."/>
            <person name="Daum C."/>
            <person name="Fauchery L."/>
            <person name="Ihrmark K."/>
            <person name="Kuo A."/>
            <person name="LaButti K."/>
            <person name="Lipzen A."/>
            <person name="Morin E."/>
            <person name="Grigoriev I.V."/>
            <person name="Henrissat B."/>
            <person name="Lindahl B."/>
            <person name="Martin F."/>
        </authorList>
    </citation>
    <scope>NUCLEOTIDE SEQUENCE</scope>
    <source>
        <strain evidence="7">JB14</strain>
    </source>
</reference>
<evidence type="ECO:0000256" key="4">
    <source>
        <dbReference type="ARBA" id="ARBA00023242"/>
    </source>
</evidence>
<accession>A0A6A4GV13</accession>
<evidence type="ECO:0000313" key="7">
    <source>
        <dbReference type="EMBL" id="KAE9388917.1"/>
    </source>
</evidence>
<dbReference type="PROSITE" id="PS50071">
    <property type="entry name" value="HOMEOBOX_2"/>
    <property type="match status" value="1"/>
</dbReference>
<keyword evidence="2 5" id="KW-0238">DNA-binding</keyword>
<proteinExistence type="inferred from homology"/>
<dbReference type="Gene3D" id="1.10.10.60">
    <property type="entry name" value="Homeodomain-like"/>
    <property type="match status" value="1"/>
</dbReference>
<dbReference type="AlphaFoldDB" id="A0A6A4GV13"/>
<dbReference type="GO" id="GO:0006355">
    <property type="term" value="P:regulation of DNA-templated transcription"/>
    <property type="evidence" value="ECO:0007669"/>
    <property type="project" value="InterPro"/>
</dbReference>
<dbReference type="EMBL" id="ML769719">
    <property type="protein sequence ID" value="KAE9388917.1"/>
    <property type="molecule type" value="Genomic_DNA"/>
</dbReference>
<evidence type="ECO:0000256" key="1">
    <source>
        <dbReference type="ARBA" id="ARBA00005800"/>
    </source>
</evidence>
<keyword evidence="8" id="KW-1185">Reference proteome</keyword>
<name>A0A6A4GV13_9AGAR</name>
<feature type="domain" description="Homeobox" evidence="6">
    <location>
        <begin position="1"/>
        <end position="52"/>
    </location>
</feature>